<accession>A0A8J2NK13</accession>
<evidence type="ECO:0000313" key="3">
    <source>
        <dbReference type="Proteomes" id="UP000693738"/>
    </source>
</evidence>
<gene>
    <name evidence="2" type="ORF">FEQUK3_LOCUS11551</name>
</gene>
<feature type="compositionally biased region" description="Basic and acidic residues" evidence="1">
    <location>
        <begin position="10"/>
        <end position="26"/>
    </location>
</feature>
<name>A0A8J2NK13_FUSEQ</name>
<dbReference type="EMBL" id="CAJSTJ010000190">
    <property type="protein sequence ID" value="CAG7565837.1"/>
    <property type="molecule type" value="Genomic_DNA"/>
</dbReference>
<sequence length="132" mass="15310">MSTLPTTQRETARHRIETAERRRDVTSHQLQDAQLQLQASHKQLEADEEELEAALAQLQRIDDQRRDFLCYLFENLDAAQMSLLNQAEYPDNVDSNRGKISWSLWLRPYIRMCMAMSVASILAAHGWVAEDH</sequence>
<feature type="region of interest" description="Disordered" evidence="1">
    <location>
        <begin position="1"/>
        <end position="28"/>
    </location>
</feature>
<evidence type="ECO:0000313" key="2">
    <source>
        <dbReference type="EMBL" id="CAG7565837.1"/>
    </source>
</evidence>
<comment type="caution">
    <text evidence="2">The sequence shown here is derived from an EMBL/GenBank/DDBJ whole genome shotgun (WGS) entry which is preliminary data.</text>
</comment>
<dbReference type="Proteomes" id="UP000693738">
    <property type="component" value="Unassembled WGS sequence"/>
</dbReference>
<reference evidence="2" key="1">
    <citation type="submission" date="2021-05" db="EMBL/GenBank/DDBJ databases">
        <authorList>
            <person name="Khan N."/>
        </authorList>
    </citation>
    <scope>NUCLEOTIDE SEQUENCE</scope>
</reference>
<organism evidence="2 3">
    <name type="scientific">Fusarium equiseti</name>
    <name type="common">Fusarium scirpi</name>
    <dbReference type="NCBI Taxonomy" id="61235"/>
    <lineage>
        <taxon>Eukaryota</taxon>
        <taxon>Fungi</taxon>
        <taxon>Dikarya</taxon>
        <taxon>Ascomycota</taxon>
        <taxon>Pezizomycotina</taxon>
        <taxon>Sordariomycetes</taxon>
        <taxon>Hypocreomycetidae</taxon>
        <taxon>Hypocreales</taxon>
        <taxon>Nectriaceae</taxon>
        <taxon>Fusarium</taxon>
        <taxon>Fusarium incarnatum-equiseti species complex</taxon>
    </lineage>
</organism>
<proteinExistence type="predicted"/>
<evidence type="ECO:0000256" key="1">
    <source>
        <dbReference type="SAM" id="MobiDB-lite"/>
    </source>
</evidence>
<protein>
    <submittedName>
        <fullName evidence="2">Uncharacterized protein</fullName>
    </submittedName>
</protein>
<dbReference type="AlphaFoldDB" id="A0A8J2NK13"/>